<sequence length="109" mass="11738">MDRKLKTALDLLRPHLPTTVMSKQISQSLLVSRGSAGVVATPPETFVYTRSFCPCPAWVPSQPEYSGSLHKNPARVSSVDPAVPLDNGGAAAATSRGHPYHCNYGSFVW</sequence>
<evidence type="ECO:0000313" key="2">
    <source>
        <dbReference type="Proteomes" id="UP000821845"/>
    </source>
</evidence>
<gene>
    <name evidence="1" type="ORF">HPB50_013254</name>
</gene>
<keyword evidence="2" id="KW-1185">Reference proteome</keyword>
<organism evidence="1 2">
    <name type="scientific">Hyalomma asiaticum</name>
    <name type="common">Tick</name>
    <dbReference type="NCBI Taxonomy" id="266040"/>
    <lineage>
        <taxon>Eukaryota</taxon>
        <taxon>Metazoa</taxon>
        <taxon>Ecdysozoa</taxon>
        <taxon>Arthropoda</taxon>
        <taxon>Chelicerata</taxon>
        <taxon>Arachnida</taxon>
        <taxon>Acari</taxon>
        <taxon>Parasitiformes</taxon>
        <taxon>Ixodida</taxon>
        <taxon>Ixodoidea</taxon>
        <taxon>Ixodidae</taxon>
        <taxon>Hyalomminae</taxon>
        <taxon>Hyalomma</taxon>
    </lineage>
</organism>
<dbReference type="EMBL" id="CM023481">
    <property type="protein sequence ID" value="KAH6946410.1"/>
    <property type="molecule type" value="Genomic_DNA"/>
</dbReference>
<proteinExistence type="predicted"/>
<dbReference type="Proteomes" id="UP000821845">
    <property type="component" value="Chromosome 1"/>
</dbReference>
<name>A0ACB7THX6_HYAAI</name>
<evidence type="ECO:0000313" key="1">
    <source>
        <dbReference type="EMBL" id="KAH6946410.1"/>
    </source>
</evidence>
<reference evidence="1" key="1">
    <citation type="submission" date="2020-05" db="EMBL/GenBank/DDBJ databases">
        <title>Large-scale comparative analyses of tick genomes elucidate their genetic diversity and vector capacities.</title>
        <authorList>
            <person name="Jia N."/>
            <person name="Wang J."/>
            <person name="Shi W."/>
            <person name="Du L."/>
            <person name="Sun Y."/>
            <person name="Zhan W."/>
            <person name="Jiang J."/>
            <person name="Wang Q."/>
            <person name="Zhang B."/>
            <person name="Ji P."/>
            <person name="Sakyi L.B."/>
            <person name="Cui X."/>
            <person name="Yuan T."/>
            <person name="Jiang B."/>
            <person name="Yang W."/>
            <person name="Lam T.T.-Y."/>
            <person name="Chang Q."/>
            <person name="Ding S."/>
            <person name="Wang X."/>
            <person name="Zhu J."/>
            <person name="Ruan X."/>
            <person name="Zhao L."/>
            <person name="Wei J."/>
            <person name="Que T."/>
            <person name="Du C."/>
            <person name="Cheng J."/>
            <person name="Dai P."/>
            <person name="Han X."/>
            <person name="Huang E."/>
            <person name="Gao Y."/>
            <person name="Liu J."/>
            <person name="Shao H."/>
            <person name="Ye R."/>
            <person name="Li L."/>
            <person name="Wei W."/>
            <person name="Wang X."/>
            <person name="Wang C."/>
            <person name="Yang T."/>
            <person name="Huo Q."/>
            <person name="Li W."/>
            <person name="Guo W."/>
            <person name="Chen H."/>
            <person name="Zhou L."/>
            <person name="Ni X."/>
            <person name="Tian J."/>
            <person name="Zhou Y."/>
            <person name="Sheng Y."/>
            <person name="Liu T."/>
            <person name="Pan Y."/>
            <person name="Xia L."/>
            <person name="Li J."/>
            <person name="Zhao F."/>
            <person name="Cao W."/>
        </authorList>
    </citation>
    <scope>NUCLEOTIDE SEQUENCE</scope>
    <source>
        <strain evidence="1">Hyas-2018</strain>
    </source>
</reference>
<accession>A0ACB7THX6</accession>
<protein>
    <submittedName>
        <fullName evidence="1">Uncharacterized protein</fullName>
    </submittedName>
</protein>
<comment type="caution">
    <text evidence="1">The sequence shown here is derived from an EMBL/GenBank/DDBJ whole genome shotgun (WGS) entry which is preliminary data.</text>
</comment>